<dbReference type="OrthoDB" id="588261at2759"/>
<protein>
    <submittedName>
        <fullName evidence="9">Uncharacterized protein</fullName>
    </submittedName>
</protein>
<evidence type="ECO:0000313" key="9">
    <source>
        <dbReference type="EMBL" id="KAH7165660.1"/>
    </source>
</evidence>
<evidence type="ECO:0000256" key="2">
    <source>
        <dbReference type="ARBA" id="ARBA00022617"/>
    </source>
</evidence>
<dbReference type="GO" id="GO:0009055">
    <property type="term" value="F:electron transfer activity"/>
    <property type="evidence" value="ECO:0007669"/>
    <property type="project" value="InterPro"/>
</dbReference>
<dbReference type="SUPFAM" id="SSF81343">
    <property type="entry name" value="Fumarate reductase respiratory complex transmembrane subunits"/>
    <property type="match status" value="1"/>
</dbReference>
<keyword evidence="6" id="KW-0408">Iron</keyword>
<dbReference type="InterPro" id="IPR000701">
    <property type="entry name" value="SuccDH_FuR_B_TM-su"/>
</dbReference>
<reference evidence="9" key="1">
    <citation type="journal article" date="2021" name="Nat. Commun.">
        <title>Genetic determinants of endophytism in the Arabidopsis root mycobiome.</title>
        <authorList>
            <person name="Mesny F."/>
            <person name="Miyauchi S."/>
            <person name="Thiergart T."/>
            <person name="Pickel B."/>
            <person name="Atanasova L."/>
            <person name="Karlsson M."/>
            <person name="Huettel B."/>
            <person name="Barry K.W."/>
            <person name="Haridas S."/>
            <person name="Chen C."/>
            <person name="Bauer D."/>
            <person name="Andreopoulos W."/>
            <person name="Pangilinan J."/>
            <person name="LaButti K."/>
            <person name="Riley R."/>
            <person name="Lipzen A."/>
            <person name="Clum A."/>
            <person name="Drula E."/>
            <person name="Henrissat B."/>
            <person name="Kohler A."/>
            <person name="Grigoriev I.V."/>
            <person name="Martin F.M."/>
            <person name="Hacquard S."/>
        </authorList>
    </citation>
    <scope>NUCLEOTIDE SEQUENCE</scope>
    <source>
        <strain evidence="9">MPI-CAGE-AT-0147</strain>
    </source>
</reference>
<dbReference type="PANTHER" id="PTHR10978">
    <property type="entry name" value="SUCCINATE DEHYDROGENASE CYTOCHROME B560 SUBUNIT"/>
    <property type="match status" value="1"/>
</dbReference>
<dbReference type="CDD" id="cd03499">
    <property type="entry name" value="SQR_TypeC_SdhC"/>
    <property type="match status" value="1"/>
</dbReference>
<evidence type="ECO:0000256" key="5">
    <source>
        <dbReference type="ARBA" id="ARBA00022989"/>
    </source>
</evidence>
<evidence type="ECO:0000256" key="4">
    <source>
        <dbReference type="ARBA" id="ARBA00022723"/>
    </source>
</evidence>
<comment type="caution">
    <text evidence="9">The sequence shown here is derived from an EMBL/GenBank/DDBJ whole genome shotgun (WGS) entry which is preliminary data.</text>
</comment>
<evidence type="ECO:0000256" key="6">
    <source>
        <dbReference type="ARBA" id="ARBA00023004"/>
    </source>
</evidence>
<sequence length="187" mass="19980">MIAQRVGVAALRRGAAKPFFSQTLPRAALTAGMSTTPTRPAPVTNKLSLAEGEQVLVNQRLNRPVSPHLGIYKIEQTWFGASAWTRITGCTLSGALYVYMASYVAAPLVGLHIESASVAAAFGSLPLFVKGGLKFALGFPFAFHFFSGLKHLYYDLGKGFAKATVIKSEKILWGVSILGGLALAFFV</sequence>
<evidence type="ECO:0000256" key="8">
    <source>
        <dbReference type="SAM" id="Phobius"/>
    </source>
</evidence>
<evidence type="ECO:0000256" key="1">
    <source>
        <dbReference type="ARBA" id="ARBA00004370"/>
    </source>
</evidence>
<dbReference type="InterPro" id="IPR034804">
    <property type="entry name" value="SQR/QFR_C/D"/>
</dbReference>
<keyword evidence="7 8" id="KW-0472">Membrane</keyword>
<keyword evidence="5 8" id="KW-1133">Transmembrane helix</keyword>
<keyword evidence="4" id="KW-0479">Metal-binding</keyword>
<dbReference type="GO" id="GO:0016020">
    <property type="term" value="C:membrane"/>
    <property type="evidence" value="ECO:0007669"/>
    <property type="project" value="UniProtKB-SubCell"/>
</dbReference>
<evidence type="ECO:0000313" key="10">
    <source>
        <dbReference type="Proteomes" id="UP000738349"/>
    </source>
</evidence>
<name>A0A9P9FL02_9HYPO</name>
<dbReference type="AlphaFoldDB" id="A0A9P9FL02"/>
<dbReference type="InterPro" id="IPR014314">
    <property type="entry name" value="Succ_DH_cytb556"/>
</dbReference>
<keyword evidence="2" id="KW-0349">Heme</keyword>
<dbReference type="Gene3D" id="1.20.1300.10">
    <property type="entry name" value="Fumarate reductase/succinate dehydrogenase, transmembrane subunit"/>
    <property type="match status" value="1"/>
</dbReference>
<gene>
    <name evidence="9" type="ORF">EDB81DRAFT_260891</name>
</gene>
<comment type="subcellular location">
    <subcellularLocation>
        <location evidence="1">Membrane</location>
    </subcellularLocation>
</comment>
<dbReference type="Pfam" id="PF01127">
    <property type="entry name" value="Sdh_cyt"/>
    <property type="match status" value="1"/>
</dbReference>
<dbReference type="Proteomes" id="UP000738349">
    <property type="component" value="Unassembled WGS sequence"/>
</dbReference>
<feature type="transmembrane region" description="Helical" evidence="8">
    <location>
        <begin position="96"/>
        <end position="113"/>
    </location>
</feature>
<accession>A0A9P9FL02</accession>
<proteinExistence type="predicted"/>
<dbReference type="EMBL" id="JAGMUV010000003">
    <property type="protein sequence ID" value="KAH7165660.1"/>
    <property type="molecule type" value="Genomic_DNA"/>
</dbReference>
<keyword evidence="3 8" id="KW-0812">Transmembrane</keyword>
<dbReference type="GO" id="GO:0046872">
    <property type="term" value="F:metal ion binding"/>
    <property type="evidence" value="ECO:0007669"/>
    <property type="project" value="UniProtKB-KW"/>
</dbReference>
<evidence type="ECO:0000256" key="3">
    <source>
        <dbReference type="ARBA" id="ARBA00022692"/>
    </source>
</evidence>
<feature type="transmembrane region" description="Helical" evidence="8">
    <location>
        <begin position="170"/>
        <end position="186"/>
    </location>
</feature>
<dbReference type="PANTHER" id="PTHR10978:SF5">
    <property type="entry name" value="SUCCINATE DEHYDROGENASE CYTOCHROME B560 SUBUNIT, MITOCHONDRIAL"/>
    <property type="match status" value="1"/>
</dbReference>
<dbReference type="GO" id="GO:0005739">
    <property type="term" value="C:mitochondrion"/>
    <property type="evidence" value="ECO:0007669"/>
    <property type="project" value="GOC"/>
</dbReference>
<dbReference type="GO" id="GO:0006099">
    <property type="term" value="P:tricarboxylic acid cycle"/>
    <property type="evidence" value="ECO:0007669"/>
    <property type="project" value="InterPro"/>
</dbReference>
<organism evidence="9 10">
    <name type="scientific">Dactylonectria macrodidyma</name>
    <dbReference type="NCBI Taxonomy" id="307937"/>
    <lineage>
        <taxon>Eukaryota</taxon>
        <taxon>Fungi</taxon>
        <taxon>Dikarya</taxon>
        <taxon>Ascomycota</taxon>
        <taxon>Pezizomycotina</taxon>
        <taxon>Sordariomycetes</taxon>
        <taxon>Hypocreomycetidae</taxon>
        <taxon>Hypocreales</taxon>
        <taxon>Nectriaceae</taxon>
        <taxon>Dactylonectria</taxon>
    </lineage>
</organism>
<dbReference type="GO" id="GO:0006121">
    <property type="term" value="P:mitochondrial electron transport, succinate to ubiquinone"/>
    <property type="evidence" value="ECO:0007669"/>
    <property type="project" value="TreeGrafter"/>
</dbReference>
<keyword evidence="10" id="KW-1185">Reference proteome</keyword>
<evidence type="ECO:0000256" key="7">
    <source>
        <dbReference type="ARBA" id="ARBA00023136"/>
    </source>
</evidence>
<feature type="transmembrane region" description="Helical" evidence="8">
    <location>
        <begin position="133"/>
        <end position="149"/>
    </location>
</feature>